<accession>A0ACC0CIA1</accession>
<proteinExistence type="predicted"/>
<sequence length="198" mass="21837">MDLLQAVFNHLVLSPQLPGGQDSDIKTISHDVLQRMIRACEVADTLVDPPWSEAFQSWFEAQLIHYGLPPSKTKAVARMRLYDAVNGNYLSVPSHIKKLELDLKKEWPKNERETKKALKEIAPPAVKSAKRKAESSNVDVTVNVDGVNITFSTTNASKKAKTATPKRASQTTKKQPESNAKAPKAVAAPKPKAPAYRI</sequence>
<evidence type="ECO:0000313" key="1">
    <source>
        <dbReference type="EMBL" id="KAI6080125.1"/>
    </source>
</evidence>
<evidence type="ECO:0000313" key="2">
    <source>
        <dbReference type="Proteomes" id="UP001497680"/>
    </source>
</evidence>
<comment type="caution">
    <text evidence="1">The sequence shown here is derived from an EMBL/GenBank/DDBJ whole genome shotgun (WGS) entry which is preliminary data.</text>
</comment>
<protein>
    <submittedName>
        <fullName evidence="1">Uncharacterized protein</fullName>
    </submittedName>
</protein>
<dbReference type="EMBL" id="MU394488">
    <property type="protein sequence ID" value="KAI6080125.1"/>
    <property type="molecule type" value="Genomic_DNA"/>
</dbReference>
<name>A0ACC0CIA1_9PEZI</name>
<dbReference type="Proteomes" id="UP001497680">
    <property type="component" value="Unassembled WGS sequence"/>
</dbReference>
<reference evidence="1 2" key="1">
    <citation type="journal article" date="2022" name="New Phytol.">
        <title>Ecological generalism drives hyperdiversity of secondary metabolite gene clusters in xylarialean endophytes.</title>
        <authorList>
            <person name="Franco M.E.E."/>
            <person name="Wisecaver J.H."/>
            <person name="Arnold A.E."/>
            <person name="Ju Y.M."/>
            <person name="Slot J.C."/>
            <person name="Ahrendt S."/>
            <person name="Moore L.P."/>
            <person name="Eastman K.E."/>
            <person name="Scott K."/>
            <person name="Konkel Z."/>
            <person name="Mondo S.J."/>
            <person name="Kuo A."/>
            <person name="Hayes R.D."/>
            <person name="Haridas S."/>
            <person name="Andreopoulos B."/>
            <person name="Riley R."/>
            <person name="LaButti K."/>
            <person name="Pangilinan J."/>
            <person name="Lipzen A."/>
            <person name="Amirebrahimi M."/>
            <person name="Yan J."/>
            <person name="Adam C."/>
            <person name="Keymanesh K."/>
            <person name="Ng V."/>
            <person name="Louie K."/>
            <person name="Northen T."/>
            <person name="Drula E."/>
            <person name="Henrissat B."/>
            <person name="Hsieh H.M."/>
            <person name="Youens-Clark K."/>
            <person name="Lutzoni F."/>
            <person name="Miadlikowska J."/>
            <person name="Eastwood D.C."/>
            <person name="Hamelin R.C."/>
            <person name="Grigoriev I.V."/>
            <person name="U'Ren J.M."/>
        </authorList>
    </citation>
    <scope>NUCLEOTIDE SEQUENCE [LARGE SCALE GENOMIC DNA]</scope>
    <source>
        <strain evidence="1 2">ER1909</strain>
    </source>
</reference>
<keyword evidence="2" id="KW-1185">Reference proteome</keyword>
<gene>
    <name evidence="1" type="ORF">F4821DRAFT_266199</name>
</gene>
<organism evidence="1 2">
    <name type="scientific">Hypoxylon rubiginosum</name>
    <dbReference type="NCBI Taxonomy" id="110542"/>
    <lineage>
        <taxon>Eukaryota</taxon>
        <taxon>Fungi</taxon>
        <taxon>Dikarya</taxon>
        <taxon>Ascomycota</taxon>
        <taxon>Pezizomycotina</taxon>
        <taxon>Sordariomycetes</taxon>
        <taxon>Xylariomycetidae</taxon>
        <taxon>Xylariales</taxon>
        <taxon>Hypoxylaceae</taxon>
        <taxon>Hypoxylon</taxon>
    </lineage>
</organism>